<reference evidence="1" key="2">
    <citation type="submission" date="2014-05" db="EMBL/GenBank/DDBJ databases">
        <title>The genome and life-stage specific transcriptomes of Globodera pallida elucidate key aspects of plant parasitism by a cyst nematode.</title>
        <authorList>
            <person name="Cotton J.A."/>
            <person name="Lilley C.J."/>
            <person name="Jones L.M."/>
            <person name="Kikuchi T."/>
            <person name="Reid A.J."/>
            <person name="Thorpe P."/>
            <person name="Tsai I.J."/>
            <person name="Beasley H."/>
            <person name="Blok V."/>
            <person name="Cock P.J.A."/>
            <person name="Van den Akker S.E."/>
            <person name="Holroyd N."/>
            <person name="Hunt M."/>
            <person name="Mantelin S."/>
            <person name="Naghra H."/>
            <person name="Pain A."/>
            <person name="Palomares-Rius J.E."/>
            <person name="Zarowiecki M."/>
            <person name="Berriman M."/>
            <person name="Jones J.T."/>
            <person name="Urwin P.E."/>
        </authorList>
    </citation>
    <scope>NUCLEOTIDE SEQUENCE [LARGE SCALE GENOMIC DNA]</scope>
    <source>
        <strain evidence="1">Lindley</strain>
    </source>
</reference>
<name>A0A183CEI6_GLOPA</name>
<evidence type="ECO:0000313" key="1">
    <source>
        <dbReference type="Proteomes" id="UP000050741"/>
    </source>
</evidence>
<evidence type="ECO:0000313" key="2">
    <source>
        <dbReference type="WBParaSite" id="GPLIN_001129100"/>
    </source>
</evidence>
<dbReference type="WBParaSite" id="GPLIN_001129100">
    <property type="protein sequence ID" value="GPLIN_001129100"/>
    <property type="gene ID" value="GPLIN_001129100"/>
</dbReference>
<accession>A0A183CEI6</accession>
<dbReference type="AlphaFoldDB" id="A0A183CEI6"/>
<sequence>MSENTSESAQQQQIKQIWMEIRRATDGNGAEIVKFPVERLSIPQGPIPNNVIGFGWIQIWYVDQNVIEFLQRIRRLFDSSGTNVFVNTRYDESRNWEIIRQKIWPLISDNICGFCLCLPSRFKRLRRFSPTILRNCVNLRLTGGLLFPCASSHQAVAKWLLTPREAGLPKMFYCNYCVGVEGLKRSFFNASAPVNFITRLYASSAAGTGPFELKNNWTGERLTFRRLNEYDWLLVRCPIVREEAKWAKWEKEAIEWEGYCQCNRISIFFRDSGIGDE</sequence>
<dbReference type="Proteomes" id="UP000050741">
    <property type="component" value="Unassembled WGS sequence"/>
</dbReference>
<organism evidence="1 2">
    <name type="scientific">Globodera pallida</name>
    <name type="common">Potato cyst nematode worm</name>
    <name type="synonym">Heterodera pallida</name>
    <dbReference type="NCBI Taxonomy" id="36090"/>
    <lineage>
        <taxon>Eukaryota</taxon>
        <taxon>Metazoa</taxon>
        <taxon>Ecdysozoa</taxon>
        <taxon>Nematoda</taxon>
        <taxon>Chromadorea</taxon>
        <taxon>Rhabditida</taxon>
        <taxon>Tylenchina</taxon>
        <taxon>Tylenchomorpha</taxon>
        <taxon>Tylenchoidea</taxon>
        <taxon>Heteroderidae</taxon>
        <taxon>Heteroderinae</taxon>
        <taxon>Globodera</taxon>
    </lineage>
</organism>
<proteinExistence type="predicted"/>
<reference evidence="2" key="3">
    <citation type="submission" date="2016-06" db="UniProtKB">
        <authorList>
            <consortium name="WormBaseParasite"/>
        </authorList>
    </citation>
    <scope>IDENTIFICATION</scope>
</reference>
<reference evidence="1" key="1">
    <citation type="submission" date="2013-12" db="EMBL/GenBank/DDBJ databases">
        <authorList>
            <person name="Aslett M."/>
        </authorList>
    </citation>
    <scope>NUCLEOTIDE SEQUENCE [LARGE SCALE GENOMIC DNA]</scope>
    <source>
        <strain evidence="1">Lindley</strain>
    </source>
</reference>
<keyword evidence="1" id="KW-1185">Reference proteome</keyword>
<protein>
    <submittedName>
        <fullName evidence="2">Uncharacterized protein</fullName>
    </submittedName>
</protein>